<dbReference type="SMART" id="SM00822">
    <property type="entry name" value="PKS_KR"/>
    <property type="match status" value="1"/>
</dbReference>
<dbReference type="InterPro" id="IPR051122">
    <property type="entry name" value="SDR_DHRS6-like"/>
</dbReference>
<dbReference type="InterPro" id="IPR002347">
    <property type="entry name" value="SDR_fam"/>
</dbReference>
<dbReference type="PANTHER" id="PTHR43477">
    <property type="entry name" value="DIHYDROANTICAPSIN 7-DEHYDROGENASE"/>
    <property type="match status" value="1"/>
</dbReference>
<evidence type="ECO:0000313" key="5">
    <source>
        <dbReference type="Proteomes" id="UP001232973"/>
    </source>
</evidence>
<feature type="domain" description="Ketoreductase" evidence="3">
    <location>
        <begin position="6"/>
        <end position="186"/>
    </location>
</feature>
<dbReference type="SUPFAM" id="SSF51735">
    <property type="entry name" value="NAD(P)-binding Rossmann-fold domains"/>
    <property type="match status" value="1"/>
</dbReference>
<comment type="caution">
    <text evidence="4">The sequence shown here is derived from an EMBL/GenBank/DDBJ whole genome shotgun (WGS) entry which is preliminary data.</text>
</comment>
<keyword evidence="2" id="KW-0560">Oxidoreductase</keyword>
<evidence type="ECO:0000256" key="2">
    <source>
        <dbReference type="ARBA" id="ARBA00023002"/>
    </source>
</evidence>
<evidence type="ECO:0000256" key="1">
    <source>
        <dbReference type="ARBA" id="ARBA00006484"/>
    </source>
</evidence>
<dbReference type="Gene3D" id="3.40.50.720">
    <property type="entry name" value="NAD(P)-binding Rossmann-like Domain"/>
    <property type="match status" value="1"/>
</dbReference>
<dbReference type="InterPro" id="IPR036291">
    <property type="entry name" value="NAD(P)-bd_dom_sf"/>
</dbReference>
<proteinExistence type="inferred from homology"/>
<dbReference type="PROSITE" id="PS00061">
    <property type="entry name" value="ADH_SHORT"/>
    <property type="match status" value="1"/>
</dbReference>
<evidence type="ECO:0000313" key="4">
    <source>
        <dbReference type="EMBL" id="MDQ0189516.1"/>
    </source>
</evidence>
<dbReference type="PANTHER" id="PTHR43477:SF1">
    <property type="entry name" value="DIHYDROANTICAPSIN 7-DEHYDROGENASE"/>
    <property type="match status" value="1"/>
</dbReference>
<dbReference type="Pfam" id="PF13561">
    <property type="entry name" value="adh_short_C2"/>
    <property type="match status" value="1"/>
</dbReference>
<dbReference type="InterPro" id="IPR057326">
    <property type="entry name" value="KR_dom"/>
</dbReference>
<dbReference type="EMBL" id="JAUSTP010000008">
    <property type="protein sequence ID" value="MDQ0189516.1"/>
    <property type="molecule type" value="Genomic_DNA"/>
</dbReference>
<evidence type="ECO:0000259" key="3">
    <source>
        <dbReference type="SMART" id="SM00822"/>
    </source>
</evidence>
<dbReference type="Proteomes" id="UP001232973">
    <property type="component" value="Unassembled WGS sequence"/>
</dbReference>
<organism evidence="4 5">
    <name type="scientific">Alicyclobacillus cycloheptanicus</name>
    <dbReference type="NCBI Taxonomy" id="1457"/>
    <lineage>
        <taxon>Bacteria</taxon>
        <taxon>Bacillati</taxon>
        <taxon>Bacillota</taxon>
        <taxon>Bacilli</taxon>
        <taxon>Bacillales</taxon>
        <taxon>Alicyclobacillaceae</taxon>
        <taxon>Alicyclobacillus</taxon>
    </lineage>
</organism>
<accession>A0ABT9XGT3</accession>
<dbReference type="CDD" id="cd05233">
    <property type="entry name" value="SDR_c"/>
    <property type="match status" value="1"/>
</dbReference>
<reference evidence="4 5" key="1">
    <citation type="submission" date="2023-07" db="EMBL/GenBank/DDBJ databases">
        <title>Genomic Encyclopedia of Type Strains, Phase IV (KMG-IV): sequencing the most valuable type-strain genomes for metagenomic binning, comparative biology and taxonomic classification.</title>
        <authorList>
            <person name="Goeker M."/>
        </authorList>
    </citation>
    <scope>NUCLEOTIDE SEQUENCE [LARGE SCALE GENOMIC DNA]</scope>
    <source>
        <strain evidence="4 5">DSM 4006</strain>
    </source>
</reference>
<protein>
    <submittedName>
        <fullName evidence="4">NAD(P)-dependent dehydrogenase (Short-subunit alcohol dehydrogenase family)</fullName>
    </submittedName>
</protein>
<dbReference type="PRINTS" id="PR00080">
    <property type="entry name" value="SDRFAMILY"/>
</dbReference>
<comment type="similarity">
    <text evidence="1">Belongs to the short-chain dehydrogenases/reductases (SDR) family.</text>
</comment>
<name>A0ABT9XGT3_9BACL</name>
<dbReference type="PRINTS" id="PR00081">
    <property type="entry name" value="GDHRDH"/>
</dbReference>
<keyword evidence="5" id="KW-1185">Reference proteome</keyword>
<gene>
    <name evidence="4" type="ORF">J2S03_001348</name>
</gene>
<sequence length="258" mass="27249">MRLQDKVCLITGGGKGIGAATAIAFAREGAWVEIGDVDTAAGQETAQAIENELGKRAVATHVDVTDARSVARWAADIMGRHGRIDVLFNNAGISAVGPLHEIDQSLWERVMAVNVTGVYLVSRAVLPIMMDQKSGSVINMSSCIAALGLMRRAAYAATKGAILSMTKSMQVDYAPYGIRVNALMPGTIYTPFVQDYIERSYDDPQSAIQGLKARQLGGELGTPEDVAMAAVYLASDESKYVMGTGLAVDGGVTAGKFS</sequence>
<dbReference type="NCBIfam" id="NF005559">
    <property type="entry name" value="PRK07231.1"/>
    <property type="match status" value="1"/>
</dbReference>
<dbReference type="RefSeq" id="WP_274456320.1">
    <property type="nucleotide sequence ID" value="NZ_CP067097.1"/>
</dbReference>
<dbReference type="InterPro" id="IPR020904">
    <property type="entry name" value="Sc_DH/Rdtase_CS"/>
</dbReference>